<comment type="caution">
    <text evidence="2">The sequence shown here is derived from an EMBL/GenBank/DDBJ whole genome shotgun (WGS) entry which is preliminary data.</text>
</comment>
<feature type="region of interest" description="Disordered" evidence="1">
    <location>
        <begin position="1"/>
        <end position="27"/>
    </location>
</feature>
<dbReference type="EMBL" id="JAEKNQ010000036">
    <property type="protein sequence ID" value="MBJ7603377.1"/>
    <property type="molecule type" value="Genomic_DNA"/>
</dbReference>
<evidence type="ECO:0000313" key="2">
    <source>
        <dbReference type="EMBL" id="MBJ7603377.1"/>
    </source>
</evidence>
<accession>A0A934KGZ3</accession>
<evidence type="ECO:0000256" key="1">
    <source>
        <dbReference type="SAM" id="MobiDB-lite"/>
    </source>
</evidence>
<evidence type="ECO:0000313" key="3">
    <source>
        <dbReference type="Proteomes" id="UP000620075"/>
    </source>
</evidence>
<organism evidence="2 3">
    <name type="scientific">Candidatus Dormiibacter inghamiae</name>
    <dbReference type="NCBI Taxonomy" id="3127013"/>
    <lineage>
        <taxon>Bacteria</taxon>
        <taxon>Bacillati</taxon>
        <taxon>Candidatus Dormiibacterota</taxon>
        <taxon>Candidatus Dormibacteria</taxon>
        <taxon>Candidatus Dormibacterales</taxon>
        <taxon>Candidatus Dormibacteraceae</taxon>
        <taxon>Candidatus Dormiibacter</taxon>
    </lineage>
</organism>
<dbReference type="RefSeq" id="WP_338179304.1">
    <property type="nucleotide sequence ID" value="NZ_JAEKNQ010000036.1"/>
</dbReference>
<sequence>MTAGTASYSGTALRRPSPPWPPAAPLGVGLPRVVRPRPSEQPNWSVALPARLEEFVIDPARARIADRLSRPP</sequence>
<dbReference type="Proteomes" id="UP000620075">
    <property type="component" value="Unassembled WGS sequence"/>
</dbReference>
<protein>
    <submittedName>
        <fullName evidence="2">Uncharacterized protein</fullName>
    </submittedName>
</protein>
<gene>
    <name evidence="2" type="ORF">JF888_09355</name>
</gene>
<proteinExistence type="predicted"/>
<reference evidence="2 3" key="1">
    <citation type="submission" date="2020-10" db="EMBL/GenBank/DDBJ databases">
        <title>Ca. Dormibacterota MAGs.</title>
        <authorList>
            <person name="Montgomery K."/>
        </authorList>
    </citation>
    <scope>NUCLEOTIDE SEQUENCE [LARGE SCALE GENOMIC DNA]</scope>
    <source>
        <strain evidence="2">SC8811_S16_3</strain>
    </source>
</reference>
<feature type="compositionally biased region" description="Polar residues" evidence="1">
    <location>
        <begin position="1"/>
        <end position="10"/>
    </location>
</feature>
<dbReference type="AlphaFoldDB" id="A0A934KGZ3"/>
<name>A0A934KGZ3_9BACT</name>